<evidence type="ECO:0000313" key="4">
    <source>
        <dbReference type="EMBL" id="SCJ80945.1"/>
    </source>
</evidence>
<dbReference type="Pfam" id="PF01156">
    <property type="entry name" value="IU_nuc_hydro"/>
    <property type="match status" value="1"/>
</dbReference>
<feature type="domain" description="Inosine/uridine-preferring nucleoside hydrolase" evidence="3">
    <location>
        <begin position="5"/>
        <end position="306"/>
    </location>
</feature>
<dbReference type="GO" id="GO:0006152">
    <property type="term" value="P:purine nucleoside catabolic process"/>
    <property type="evidence" value="ECO:0007669"/>
    <property type="project" value="TreeGrafter"/>
</dbReference>
<dbReference type="GO" id="GO:0008477">
    <property type="term" value="F:purine nucleosidase activity"/>
    <property type="evidence" value="ECO:0007669"/>
    <property type="project" value="TreeGrafter"/>
</dbReference>
<dbReference type="InterPro" id="IPR036452">
    <property type="entry name" value="Ribo_hydro-like"/>
</dbReference>
<reference evidence="4" key="1">
    <citation type="submission" date="2015-09" db="EMBL/GenBank/DDBJ databases">
        <authorList>
            <consortium name="Pathogen Informatics"/>
        </authorList>
    </citation>
    <scope>NUCLEOTIDE SEQUENCE</scope>
    <source>
        <strain evidence="4">2789STDY5834896</strain>
    </source>
</reference>
<proteinExistence type="predicted"/>
<dbReference type="InterPro" id="IPR001910">
    <property type="entry name" value="Inosine/uridine_hydrolase_dom"/>
</dbReference>
<organism evidence="4">
    <name type="scientific">uncultured Anaerotruncus sp</name>
    <dbReference type="NCBI Taxonomy" id="905011"/>
    <lineage>
        <taxon>Bacteria</taxon>
        <taxon>Bacillati</taxon>
        <taxon>Bacillota</taxon>
        <taxon>Clostridia</taxon>
        <taxon>Eubacteriales</taxon>
        <taxon>Oscillospiraceae</taxon>
        <taxon>Anaerotruncus</taxon>
        <taxon>environmental samples</taxon>
    </lineage>
</organism>
<dbReference type="GO" id="GO:0005829">
    <property type="term" value="C:cytosol"/>
    <property type="evidence" value="ECO:0007669"/>
    <property type="project" value="TreeGrafter"/>
</dbReference>
<name>A0A1C6JH17_9FIRM</name>
<dbReference type="Gene3D" id="3.90.245.10">
    <property type="entry name" value="Ribonucleoside hydrolase-like"/>
    <property type="match status" value="1"/>
</dbReference>
<dbReference type="SUPFAM" id="SSF53590">
    <property type="entry name" value="Nucleoside hydrolase"/>
    <property type="match status" value="1"/>
</dbReference>
<dbReference type="InterPro" id="IPR023186">
    <property type="entry name" value="IUNH"/>
</dbReference>
<dbReference type="PANTHER" id="PTHR12304:SF4">
    <property type="entry name" value="URIDINE NUCLEOSIDASE"/>
    <property type="match status" value="1"/>
</dbReference>
<gene>
    <name evidence="4" type="primary">rihA_22</name>
    <name evidence="4" type="ORF">SAMEA3545359_02165</name>
</gene>
<keyword evidence="1 4" id="KW-0378">Hydrolase</keyword>
<dbReference type="EMBL" id="FMHG01000001">
    <property type="protein sequence ID" value="SCJ80945.1"/>
    <property type="molecule type" value="Genomic_DNA"/>
</dbReference>
<keyword evidence="2 4" id="KW-0326">Glycosidase</keyword>
<dbReference type="AlphaFoldDB" id="A0A1C6JH17"/>
<evidence type="ECO:0000256" key="1">
    <source>
        <dbReference type="ARBA" id="ARBA00022801"/>
    </source>
</evidence>
<dbReference type="EC" id="3.2.-.-" evidence="4"/>
<accession>A0A1C6JH17</accession>
<evidence type="ECO:0000256" key="2">
    <source>
        <dbReference type="ARBA" id="ARBA00023295"/>
    </source>
</evidence>
<sequence length="313" mass="33454">MQKQLWIDTDIGDDVDDALALAFALRCPGARVVGVSTVYKNTARRAQLASQLCAVCGAPGVPVYAGAAQPLAGRVDAGEQPPQCRALQPPFDTARLPADGPAALVQAAERCPQLTVVALGCLTNIALAVQRAPQVMRRCKLVLMGGMTTRAYPEGNITSDPEAAQLVFESGMDILQLGLEVTLATDISQPVQDALFARRLPGGELLQELVRLWKKYTFAPMLARWGAPPGDSEGRYCAACGAHDCMAVAAALRPELFCFEKTHILVETRGRYTRGVTVEDRDPFSGQPGGGNVLLAKSVDVPAFLEFYLASQQ</sequence>
<protein>
    <submittedName>
        <fullName evidence="4">Pyrimidine-specific ribonucleoside hydrolase rihA</fullName>
        <ecNumber evidence="4">3.2.-.-</ecNumber>
    </submittedName>
</protein>
<dbReference type="PANTHER" id="PTHR12304">
    <property type="entry name" value="INOSINE-URIDINE PREFERRING NUCLEOSIDE HYDROLASE"/>
    <property type="match status" value="1"/>
</dbReference>
<evidence type="ECO:0000259" key="3">
    <source>
        <dbReference type="Pfam" id="PF01156"/>
    </source>
</evidence>